<dbReference type="Gene3D" id="1.20.1250.20">
    <property type="entry name" value="MFS general substrate transporter like domains"/>
    <property type="match status" value="2"/>
</dbReference>
<name>A0ABY0CCY8_9MICO</name>
<reference evidence="11 12" key="1">
    <citation type="submission" date="2018-12" db="EMBL/GenBank/DDBJ databases">
        <authorList>
            <person name="hu s."/>
            <person name="Xu Y."/>
            <person name="Xu B."/>
            <person name="Li F."/>
        </authorList>
    </citation>
    <scope>NUCLEOTIDE SEQUENCE [LARGE SCALE GENOMIC DNA]</scope>
    <source>
        <strain evidence="11 12">KSW2-17</strain>
    </source>
</reference>
<dbReference type="SUPFAM" id="SSF103473">
    <property type="entry name" value="MFS general substrate transporter"/>
    <property type="match status" value="1"/>
</dbReference>
<dbReference type="Pfam" id="PF07690">
    <property type="entry name" value="MFS_1"/>
    <property type="match status" value="1"/>
</dbReference>
<evidence type="ECO:0000313" key="12">
    <source>
        <dbReference type="Proteomes" id="UP000268291"/>
    </source>
</evidence>
<keyword evidence="8 9" id="KW-0472">Membrane</keyword>
<evidence type="ECO:0000256" key="5">
    <source>
        <dbReference type="ARBA" id="ARBA00022692"/>
    </source>
</evidence>
<organism evidence="11 12">
    <name type="scientific">Labedella gwakjiensis</name>
    <dbReference type="NCBI Taxonomy" id="390269"/>
    <lineage>
        <taxon>Bacteria</taxon>
        <taxon>Bacillati</taxon>
        <taxon>Actinomycetota</taxon>
        <taxon>Actinomycetes</taxon>
        <taxon>Micrococcales</taxon>
        <taxon>Microbacteriaceae</taxon>
        <taxon>Labedella</taxon>
    </lineage>
</organism>
<feature type="transmembrane region" description="Helical" evidence="9">
    <location>
        <begin position="257"/>
        <end position="278"/>
    </location>
</feature>
<dbReference type="InterPro" id="IPR020846">
    <property type="entry name" value="MFS_dom"/>
</dbReference>
<dbReference type="PROSITE" id="PS00217">
    <property type="entry name" value="SUGAR_TRANSPORT_2"/>
    <property type="match status" value="1"/>
</dbReference>
<feature type="transmembrane region" description="Helical" evidence="9">
    <location>
        <begin position="181"/>
        <end position="201"/>
    </location>
</feature>
<evidence type="ECO:0000256" key="3">
    <source>
        <dbReference type="ARBA" id="ARBA00022448"/>
    </source>
</evidence>
<dbReference type="InterPro" id="IPR011701">
    <property type="entry name" value="MFS"/>
</dbReference>
<dbReference type="InterPro" id="IPR051084">
    <property type="entry name" value="H+-coupled_symporters"/>
</dbReference>
<keyword evidence="7 9" id="KW-1133">Transmembrane helix</keyword>
<gene>
    <name evidence="11" type="ORF">ELQ93_12055</name>
</gene>
<dbReference type="PANTHER" id="PTHR43528:SF1">
    <property type="entry name" value="ALPHA-KETOGLUTARATE PERMEASE"/>
    <property type="match status" value="1"/>
</dbReference>
<evidence type="ECO:0000256" key="9">
    <source>
        <dbReference type="SAM" id="Phobius"/>
    </source>
</evidence>
<evidence type="ECO:0000256" key="7">
    <source>
        <dbReference type="ARBA" id="ARBA00022989"/>
    </source>
</evidence>
<evidence type="ECO:0000313" key="11">
    <source>
        <dbReference type="EMBL" id="RUQ87604.1"/>
    </source>
</evidence>
<keyword evidence="4" id="KW-1003">Cell membrane</keyword>
<comment type="caution">
    <text evidence="11">The sequence shown here is derived from an EMBL/GenBank/DDBJ whole genome shotgun (WGS) entry which is preliminary data.</text>
</comment>
<evidence type="ECO:0000256" key="1">
    <source>
        <dbReference type="ARBA" id="ARBA00004651"/>
    </source>
</evidence>
<evidence type="ECO:0000259" key="10">
    <source>
        <dbReference type="PROSITE" id="PS50850"/>
    </source>
</evidence>
<comment type="similarity">
    <text evidence="2">Belongs to the major facilitator superfamily. Metabolite:H+ Symporter (MHS) family (TC 2.A.1.6) family.</text>
</comment>
<evidence type="ECO:0000256" key="8">
    <source>
        <dbReference type="ARBA" id="ARBA00023136"/>
    </source>
</evidence>
<evidence type="ECO:0000256" key="6">
    <source>
        <dbReference type="ARBA" id="ARBA00022847"/>
    </source>
</evidence>
<proteinExistence type="inferred from homology"/>
<evidence type="ECO:0000256" key="2">
    <source>
        <dbReference type="ARBA" id="ARBA00008240"/>
    </source>
</evidence>
<feature type="transmembrane region" description="Helical" evidence="9">
    <location>
        <begin position="121"/>
        <end position="144"/>
    </location>
</feature>
<accession>A0ABY0CCY8</accession>
<keyword evidence="5 9" id="KW-0812">Transmembrane</keyword>
<keyword evidence="3" id="KW-0813">Transport</keyword>
<comment type="subcellular location">
    <subcellularLocation>
        <location evidence="1">Cell membrane</location>
        <topology evidence="1">Multi-pass membrane protein</topology>
    </subcellularLocation>
</comment>
<dbReference type="Proteomes" id="UP000268291">
    <property type="component" value="Unassembled WGS sequence"/>
</dbReference>
<dbReference type="PROSITE" id="PS50850">
    <property type="entry name" value="MFS"/>
    <property type="match status" value="1"/>
</dbReference>
<protein>
    <submittedName>
        <fullName evidence="11">MFS transporter</fullName>
    </submittedName>
</protein>
<feature type="transmembrane region" description="Helical" evidence="9">
    <location>
        <begin position="441"/>
        <end position="462"/>
    </location>
</feature>
<dbReference type="InterPro" id="IPR005829">
    <property type="entry name" value="Sugar_transporter_CS"/>
</dbReference>
<keyword evidence="6" id="KW-0769">Symport</keyword>
<feature type="transmembrane region" description="Helical" evidence="9">
    <location>
        <begin position="377"/>
        <end position="396"/>
    </location>
</feature>
<dbReference type="PANTHER" id="PTHR43528">
    <property type="entry name" value="ALPHA-KETOGLUTARATE PERMEASE"/>
    <property type="match status" value="1"/>
</dbReference>
<dbReference type="InterPro" id="IPR036259">
    <property type="entry name" value="MFS_trans_sf"/>
</dbReference>
<feature type="transmembrane region" description="Helical" evidence="9">
    <location>
        <begin position="468"/>
        <end position="487"/>
    </location>
</feature>
<dbReference type="PROSITE" id="PS00216">
    <property type="entry name" value="SUGAR_TRANSPORT_1"/>
    <property type="match status" value="1"/>
</dbReference>
<evidence type="ECO:0000256" key="4">
    <source>
        <dbReference type="ARBA" id="ARBA00022475"/>
    </source>
</evidence>
<dbReference type="EMBL" id="RZGY01000001">
    <property type="protein sequence ID" value="RUQ87604.1"/>
    <property type="molecule type" value="Genomic_DNA"/>
</dbReference>
<keyword evidence="12" id="KW-1185">Reference proteome</keyword>
<feature type="transmembrane region" description="Helical" evidence="9">
    <location>
        <begin position="345"/>
        <end position="365"/>
    </location>
</feature>
<sequence length="513" mass="55043">MIRTERVRQLCRTIPRSDSEIYSTIERIRRVKAPHAMSRTLLLTYRMTIVLAGFGDNRQQGRSQYKEVLMAQHTSSADQSRAKVGLAVAIGNFMEWFDFAVYGFFAAIIGTLFFPPDTSPFVAILSSLAVFAVGFVMRPLGGFILGPIGDKYGRRIALSVSVLTMGIATTLIGLTPTYETIGVFAPILLVLLRCFQGLSAGGEWTGSAAFLVESTPTGRRGIYASIISGTAALATIVGSLFALFLNNVLSEEDLLSWGWRLPFLMAAPLALVGLYIRWKLGETPVYKNVQASGEVKKNPLTGNFRKNLKPILLTLAIAAVQGLGFYYLATYVVNYLTTTLMLERGPALTFSAIGLTVYMILCPIAGALSDKFGRRKLNLAGTAAYVILPIPVFMLMSGGQGAAVVAGIVLLSMAQCLVSVTTVVMLVELFPASSRSSASAIGFNFALAFIAGPGPFIATWIAGATGSAVAPAGYMVLVALLALPVVWKWLPETAGRDITAEHHAAETDDVLVR</sequence>
<feature type="transmembrane region" description="Helical" evidence="9">
    <location>
        <begin position="156"/>
        <end position="175"/>
    </location>
</feature>
<feature type="transmembrane region" description="Helical" evidence="9">
    <location>
        <begin position="402"/>
        <end position="429"/>
    </location>
</feature>
<feature type="transmembrane region" description="Helical" evidence="9">
    <location>
        <begin position="311"/>
        <end position="333"/>
    </location>
</feature>
<feature type="domain" description="Major facilitator superfamily (MFS) profile" evidence="10">
    <location>
        <begin position="84"/>
        <end position="494"/>
    </location>
</feature>
<feature type="transmembrane region" description="Helical" evidence="9">
    <location>
        <begin position="222"/>
        <end position="245"/>
    </location>
</feature>